<evidence type="ECO:0000313" key="1">
    <source>
        <dbReference type="EMBL" id="BBH93956.1"/>
    </source>
</evidence>
<protein>
    <recommendedName>
        <fullName evidence="2">LIM zinc-binding domain-containing protein</fullName>
    </recommendedName>
</protein>
<name>A0A455T2B8_9CHLR</name>
<evidence type="ECO:0008006" key="2">
    <source>
        <dbReference type="Google" id="ProtNLM"/>
    </source>
</evidence>
<reference evidence="1" key="1">
    <citation type="submission" date="2018-12" db="EMBL/GenBank/DDBJ databases">
        <title>Novel natural products biosynthetic potential of the class Ktedonobacteria.</title>
        <authorList>
            <person name="Zheng Y."/>
            <person name="Saitou A."/>
            <person name="Wang C.M."/>
            <person name="Toyoda A."/>
            <person name="Minakuchi Y."/>
            <person name="Sekiguchi Y."/>
            <person name="Ueda K."/>
            <person name="Takano H."/>
            <person name="Sakai Y."/>
            <person name="Yokota A."/>
            <person name="Yabe S."/>
        </authorList>
    </citation>
    <scope>NUCLEOTIDE SEQUENCE</scope>
    <source>
        <strain evidence="1">A3-2</strain>
    </source>
</reference>
<dbReference type="AlphaFoldDB" id="A0A455T2B8"/>
<accession>A0A455T2B8</accession>
<sequence length="310" mass="34483">MSRRSPRFCHLCGAPLALVGQYLMYPNGLVICPTCESTAPRCQRCGLPGRHLGQAGGAVLCPACRSQVAFCGCCGRALLETAYLIGDSPVKYCQRCLEERPRCDVCQAPLNERGRLLPGLHGVTRRCALCWAEAVQGPQEAEPLYQRVFAVLQQEPGLALPVLPRLHLCERKVLQELHQQHGRSLQPGEGGESSDPHLLGMFLQQGQAQDIYIEHYLPRDLFQAVAAHELAHAWQAWQGLQELPLLVGEGFAEWTAYHVLQALGEERMVRRLLRRRDLYGQGLQRFLTLEQRQGRAAVLTAARARGSLPL</sequence>
<dbReference type="EMBL" id="AP019377">
    <property type="protein sequence ID" value="BBH93956.1"/>
    <property type="molecule type" value="Genomic_DNA"/>
</dbReference>
<proteinExistence type="predicted"/>
<organism evidence="1">
    <name type="scientific">Thermogemmatispora argillosa</name>
    <dbReference type="NCBI Taxonomy" id="2045280"/>
    <lineage>
        <taxon>Bacteria</taxon>
        <taxon>Bacillati</taxon>
        <taxon>Chloroflexota</taxon>
        <taxon>Ktedonobacteria</taxon>
        <taxon>Thermogemmatisporales</taxon>
        <taxon>Thermogemmatisporaceae</taxon>
        <taxon>Thermogemmatispora</taxon>
    </lineage>
</organism>
<gene>
    <name evidence="1" type="ORF">KTA_21550</name>
</gene>